<reference evidence="13 14" key="1">
    <citation type="submission" date="2024-01" db="EMBL/GenBank/DDBJ databases">
        <title>The genomes of 5 underutilized Papilionoideae crops provide insights into root nodulation and disease resistanc.</title>
        <authorList>
            <person name="Jiang F."/>
        </authorList>
    </citation>
    <scope>NUCLEOTIDE SEQUENCE [LARGE SCALE GENOMIC DNA]</scope>
    <source>
        <strain evidence="13">DUOXIRENSHENG_FW03</strain>
        <tissue evidence="13">Leaves</tissue>
    </source>
</reference>
<accession>A0AAN9P0I2</accession>
<dbReference type="GO" id="GO:0005506">
    <property type="term" value="F:iron ion binding"/>
    <property type="evidence" value="ECO:0007669"/>
    <property type="project" value="InterPro"/>
</dbReference>
<dbReference type="PRINTS" id="PR00463">
    <property type="entry name" value="EP450I"/>
</dbReference>
<evidence type="ECO:0000256" key="6">
    <source>
        <dbReference type="ARBA" id="ARBA00023002"/>
    </source>
</evidence>
<comment type="cofactor">
    <cofactor evidence="1 10">
        <name>heme</name>
        <dbReference type="ChEBI" id="CHEBI:30413"/>
    </cofactor>
</comment>
<dbReference type="GO" id="GO:0016705">
    <property type="term" value="F:oxidoreductase activity, acting on paired donors, with incorporation or reduction of molecular oxygen"/>
    <property type="evidence" value="ECO:0007669"/>
    <property type="project" value="InterPro"/>
</dbReference>
<keyword evidence="5 10" id="KW-0479">Metal-binding</keyword>
<dbReference type="PANTHER" id="PTHR47943:SF8">
    <property type="entry name" value="CYTOCHROME P450"/>
    <property type="match status" value="1"/>
</dbReference>
<keyword evidence="7 10" id="KW-0408">Iron</keyword>
<dbReference type="FunFam" id="1.10.630.10:FF:000019">
    <property type="entry name" value="Cytochrome P450 family protein"/>
    <property type="match status" value="1"/>
</dbReference>
<dbReference type="GO" id="GO:0004497">
    <property type="term" value="F:monooxygenase activity"/>
    <property type="evidence" value="ECO:0007669"/>
    <property type="project" value="UniProtKB-KW"/>
</dbReference>
<evidence type="ECO:0008006" key="15">
    <source>
        <dbReference type="Google" id="ProtNLM"/>
    </source>
</evidence>
<name>A0AAN9P0I2_PSOTE</name>
<dbReference type="InterPro" id="IPR036396">
    <property type="entry name" value="Cyt_P450_sf"/>
</dbReference>
<feature type="signal peptide" evidence="12">
    <location>
        <begin position="1"/>
        <end position="22"/>
    </location>
</feature>
<dbReference type="Gene3D" id="1.10.630.10">
    <property type="entry name" value="Cytochrome P450"/>
    <property type="match status" value="1"/>
</dbReference>
<dbReference type="Proteomes" id="UP001386955">
    <property type="component" value="Unassembled WGS sequence"/>
</dbReference>
<evidence type="ECO:0000256" key="5">
    <source>
        <dbReference type="ARBA" id="ARBA00022723"/>
    </source>
</evidence>
<keyword evidence="14" id="KW-1185">Reference proteome</keyword>
<dbReference type="PRINTS" id="PR00385">
    <property type="entry name" value="P450"/>
</dbReference>
<keyword evidence="12" id="KW-0732">Signal</keyword>
<evidence type="ECO:0000256" key="11">
    <source>
        <dbReference type="RuleBase" id="RU000461"/>
    </source>
</evidence>
<protein>
    <recommendedName>
        <fullName evidence="15">Flavone synthase II</fullName>
    </recommendedName>
</protein>
<feature type="binding site" description="axial binding residue" evidence="10">
    <location>
        <position position="453"/>
    </location>
    <ligand>
        <name>heme</name>
        <dbReference type="ChEBI" id="CHEBI:30413"/>
    </ligand>
    <ligandPart>
        <name>Fe</name>
        <dbReference type="ChEBI" id="CHEBI:18248"/>
    </ligandPart>
</feature>
<dbReference type="Pfam" id="PF00067">
    <property type="entry name" value="p450"/>
    <property type="match status" value="1"/>
</dbReference>
<comment type="similarity">
    <text evidence="3 11">Belongs to the cytochrome P450 family.</text>
</comment>
<evidence type="ECO:0000256" key="7">
    <source>
        <dbReference type="ARBA" id="ARBA00023004"/>
    </source>
</evidence>
<comment type="subcellular location">
    <subcellularLocation>
        <location evidence="2">Membrane</location>
    </subcellularLocation>
</comment>
<gene>
    <name evidence="13" type="ORF">VNO78_33101</name>
</gene>
<dbReference type="PROSITE" id="PS00086">
    <property type="entry name" value="CYTOCHROME_P450"/>
    <property type="match status" value="1"/>
</dbReference>
<keyword evidence="8 11" id="KW-0503">Monooxygenase</keyword>
<evidence type="ECO:0000313" key="14">
    <source>
        <dbReference type="Proteomes" id="UP001386955"/>
    </source>
</evidence>
<dbReference type="GO" id="GO:0016020">
    <property type="term" value="C:membrane"/>
    <property type="evidence" value="ECO:0007669"/>
    <property type="project" value="UniProtKB-SubCell"/>
</dbReference>
<evidence type="ECO:0000256" key="8">
    <source>
        <dbReference type="ARBA" id="ARBA00023033"/>
    </source>
</evidence>
<dbReference type="SUPFAM" id="SSF48264">
    <property type="entry name" value="Cytochrome P450"/>
    <property type="match status" value="1"/>
</dbReference>
<dbReference type="GO" id="GO:0020037">
    <property type="term" value="F:heme binding"/>
    <property type="evidence" value="ECO:0007669"/>
    <property type="project" value="InterPro"/>
</dbReference>
<dbReference type="InterPro" id="IPR001128">
    <property type="entry name" value="Cyt_P450"/>
</dbReference>
<comment type="caution">
    <text evidence="13">The sequence shown here is derived from an EMBL/GenBank/DDBJ whole genome shotgun (WGS) entry which is preliminary data.</text>
</comment>
<evidence type="ECO:0000256" key="12">
    <source>
        <dbReference type="SAM" id="SignalP"/>
    </source>
</evidence>
<feature type="chain" id="PRO_5042823189" description="Flavone synthase II" evidence="12">
    <location>
        <begin position="23"/>
        <end position="525"/>
    </location>
</feature>
<dbReference type="EMBL" id="JAYMYS010000009">
    <property type="protein sequence ID" value="KAK7380587.1"/>
    <property type="molecule type" value="Genomic_DNA"/>
</dbReference>
<proteinExistence type="inferred from homology"/>
<sequence>MIDHQTLLLIVLVAILLKLLFDRRNKEKSYLKHPPSPPTLPIIGHLHLLKPLLHQAFRDLSLQYGPLIYLKLGSTQFVVASTPPLAKEFLKTNELTYSSRKVNMAIDMVTYHNATFAFAPYDTYWKFMKKLSTTQLLGNKTIEKFTPIRTKELHEFIQILVRKSKAQESVNLTEALLRLSNNIISQMMLSIKSSGTAKQAEEIKGLIREVTRILGEFNVSDFLVFFRKLDLQGFEKRARDIHRRYDALLESVIFDRKEKRRKSKGEGCDDNDGDEKIKDFLDILLYVSEQKESEIKLTKNHVKSLILDYLTAATDTTAISVEWAIAELFNNPKVLKKAQEEVDKVTKKERLVCEADSPNLPYIHAIIKETMRLHPPIPMIMRKGIEDCVINGNMIPKGSVTCVNIWAMGRDPQIWKNPLKFKPKRFLEGEGSTIEIKGQNFEMLPFGTGRRGCPGMPLAMRELPTIIGALIQCFEWKIFGFKGEILDCGKSKINMDERPGLTVPRANNFIGVPVARLNPIPFLLV</sequence>
<evidence type="ECO:0000313" key="13">
    <source>
        <dbReference type="EMBL" id="KAK7380587.1"/>
    </source>
</evidence>
<evidence type="ECO:0000256" key="9">
    <source>
        <dbReference type="ARBA" id="ARBA00023136"/>
    </source>
</evidence>
<evidence type="ECO:0000256" key="1">
    <source>
        <dbReference type="ARBA" id="ARBA00001971"/>
    </source>
</evidence>
<dbReference type="AlphaFoldDB" id="A0AAN9P0I2"/>
<evidence type="ECO:0000256" key="3">
    <source>
        <dbReference type="ARBA" id="ARBA00010617"/>
    </source>
</evidence>
<organism evidence="13 14">
    <name type="scientific">Psophocarpus tetragonolobus</name>
    <name type="common">Winged bean</name>
    <name type="synonym">Dolichos tetragonolobus</name>
    <dbReference type="NCBI Taxonomy" id="3891"/>
    <lineage>
        <taxon>Eukaryota</taxon>
        <taxon>Viridiplantae</taxon>
        <taxon>Streptophyta</taxon>
        <taxon>Embryophyta</taxon>
        <taxon>Tracheophyta</taxon>
        <taxon>Spermatophyta</taxon>
        <taxon>Magnoliopsida</taxon>
        <taxon>eudicotyledons</taxon>
        <taxon>Gunneridae</taxon>
        <taxon>Pentapetalae</taxon>
        <taxon>rosids</taxon>
        <taxon>fabids</taxon>
        <taxon>Fabales</taxon>
        <taxon>Fabaceae</taxon>
        <taxon>Papilionoideae</taxon>
        <taxon>50 kb inversion clade</taxon>
        <taxon>NPAAA clade</taxon>
        <taxon>indigoferoid/millettioid clade</taxon>
        <taxon>Phaseoleae</taxon>
        <taxon>Psophocarpus</taxon>
    </lineage>
</organism>
<dbReference type="PANTHER" id="PTHR47943">
    <property type="entry name" value="CYTOCHROME P450 93A3-LIKE"/>
    <property type="match status" value="1"/>
</dbReference>
<dbReference type="InterPro" id="IPR002401">
    <property type="entry name" value="Cyt_P450_E_grp-I"/>
</dbReference>
<evidence type="ECO:0000256" key="2">
    <source>
        <dbReference type="ARBA" id="ARBA00004370"/>
    </source>
</evidence>
<keyword evidence="4 10" id="KW-0349">Heme</keyword>
<dbReference type="InterPro" id="IPR017972">
    <property type="entry name" value="Cyt_P450_CS"/>
</dbReference>
<keyword evidence="6 11" id="KW-0560">Oxidoreductase</keyword>
<evidence type="ECO:0000256" key="10">
    <source>
        <dbReference type="PIRSR" id="PIRSR602401-1"/>
    </source>
</evidence>
<evidence type="ECO:0000256" key="4">
    <source>
        <dbReference type="ARBA" id="ARBA00022617"/>
    </source>
</evidence>
<keyword evidence="9" id="KW-0472">Membrane</keyword>